<dbReference type="GeneID" id="109515627"/>
<evidence type="ECO:0000256" key="4">
    <source>
        <dbReference type="ARBA" id="ARBA00009316"/>
    </source>
</evidence>
<keyword evidence="12" id="KW-0969">Cilium</keyword>
<evidence type="ECO:0000256" key="18">
    <source>
        <dbReference type="SAM" id="Coils"/>
    </source>
</evidence>
<accession>A0A3Q2Y7E9</accession>
<keyword evidence="7" id="KW-0493">Microtubule</keyword>
<dbReference type="STRING" id="109280.ENSHCOP00000013531"/>
<keyword evidence="10" id="KW-0744">Spermatogenesis</keyword>
<dbReference type="RefSeq" id="XP_019725113.1">
    <property type="nucleotide sequence ID" value="XM_019869554.1"/>
</dbReference>
<dbReference type="PANTHER" id="PTHR23162">
    <property type="entry name" value="OUTER DENSE FIBER OF SPERM TAILS 2"/>
    <property type="match status" value="1"/>
</dbReference>
<evidence type="ECO:0000313" key="20">
    <source>
        <dbReference type="Ensembl" id="ENSHCOP00000013531.1"/>
    </source>
</evidence>
<evidence type="ECO:0000256" key="9">
    <source>
        <dbReference type="ARBA" id="ARBA00022846"/>
    </source>
</evidence>
<evidence type="ECO:0000256" key="14">
    <source>
        <dbReference type="ARBA" id="ARBA00023273"/>
    </source>
</evidence>
<dbReference type="GO" id="GO:0005814">
    <property type="term" value="C:centriole"/>
    <property type="evidence" value="ECO:0007669"/>
    <property type="project" value="UniProtKB-SubCell"/>
</dbReference>
<protein>
    <recommendedName>
        <fullName evidence="15">Outer dense fiber protein 2</fullName>
    </recommendedName>
    <alternativeName>
        <fullName evidence="16">Cenexin</fullName>
    </alternativeName>
    <alternativeName>
        <fullName evidence="17">Outer dense fiber of sperm tails protein 2</fullName>
    </alternativeName>
</protein>
<evidence type="ECO:0000256" key="15">
    <source>
        <dbReference type="ARBA" id="ARBA00040458"/>
    </source>
</evidence>
<evidence type="ECO:0000256" key="7">
    <source>
        <dbReference type="ARBA" id="ARBA00022701"/>
    </source>
</evidence>
<reference evidence="20" key="2">
    <citation type="submission" date="2025-09" db="UniProtKB">
        <authorList>
            <consortium name="Ensembl"/>
        </authorList>
    </citation>
    <scope>IDENTIFICATION</scope>
</reference>
<keyword evidence="5" id="KW-0217">Developmental protein</keyword>
<sequence length="705" mass="81973">MRTRHSPSPVHVHVVESTPVHVHMRRSPNRTPQEGSRDFQVRGERGRSTGRAPWIPPGISSCRRDQRSRVPSENARRETDEQDDDTMTLRKNLSLLLKEQENSQRSNNGLVPPAKTEVLLRALVEAEVDGVAVANQLTSFKETLDSLAKDRHPSKRQTSALTRQRQLLIEKMEIFDNTNHSLRDLLRDWSHHQQSEAERHSEENEAFKRRLADVEAENIRLVSKLCSKEKEASQLTESLEFEKDHAKTTEELSRILASTRDHLESQLSRVQAEKATMAAQLQQTYEQRRENDDEAALAMLTQHAEQAEEASRQMGVKLQEKESQLAQALSTCSELRLRISKEAAARSQLEDNIAALKLQVSEWNAQHHVADERNRGEREELRDQIQRLSAQNTAMVLDKQSLQARVTSGEEKLRVAQEETRHLRASYQKQEAVLEKYKRRAQQADLQCEEQRLKVDEVQLEARQALAAQEREQEQLRKELLRLRQLETLPERLRRSEQHLAQAQQEADAHQRRNLEHNAALAEVRHKVEQQGTQLETFQRRNVLLQEENNVLIEKLHNLERKLESMRVENKEMCEALTLKEVSAHSVGEQLEQKSRENAVLAQQLQRTLDDAQQQARQSMERVRDKERRSQSKALDLQEQLSRAEAQLSQLHRSKEEMERRFQNQLRNLKERLDQSDQTNRSLQNYVRFLKTSYGNVFGETFLHS</sequence>
<evidence type="ECO:0000256" key="5">
    <source>
        <dbReference type="ARBA" id="ARBA00022473"/>
    </source>
</evidence>
<comment type="subcellular location">
    <subcellularLocation>
        <location evidence="2">Cell projection</location>
        <location evidence="2">Cilium</location>
        <location evidence="2">Flagellum</location>
    </subcellularLocation>
    <subcellularLocation>
        <location evidence="1">Cytoplasm</location>
        <location evidence="1">Cytoskeleton</location>
        <location evidence="1">Microtubule organizing center</location>
        <location evidence="1">Centrosome</location>
        <location evidence="1">Centriole</location>
    </subcellularLocation>
    <subcellularLocation>
        <location evidence="3">Cytoplasm</location>
        <location evidence="3">Cytoskeleton</location>
        <location evidence="3">Spindle pole</location>
    </subcellularLocation>
</comment>
<dbReference type="OrthoDB" id="413404at2759"/>
<evidence type="ECO:0000256" key="11">
    <source>
        <dbReference type="ARBA" id="ARBA00023054"/>
    </source>
</evidence>
<evidence type="ECO:0000256" key="10">
    <source>
        <dbReference type="ARBA" id="ARBA00022871"/>
    </source>
</evidence>
<evidence type="ECO:0000313" key="21">
    <source>
        <dbReference type="Proteomes" id="UP000264820"/>
    </source>
</evidence>
<dbReference type="PANTHER" id="PTHR23162:SF8">
    <property type="entry name" value="OUTER DENSE FIBER PROTEIN 2"/>
    <property type="match status" value="1"/>
</dbReference>
<feature type="region of interest" description="Disordered" evidence="19">
    <location>
        <begin position="18"/>
        <end position="88"/>
    </location>
</feature>
<evidence type="ECO:0000256" key="17">
    <source>
        <dbReference type="ARBA" id="ARBA00043200"/>
    </source>
</evidence>
<keyword evidence="21" id="KW-1185">Reference proteome</keyword>
<keyword evidence="6" id="KW-0963">Cytoplasm</keyword>
<dbReference type="GO" id="GO:1902017">
    <property type="term" value="P:regulation of cilium assembly"/>
    <property type="evidence" value="ECO:0007669"/>
    <property type="project" value="TreeGrafter"/>
</dbReference>
<dbReference type="GO" id="GO:0005929">
    <property type="term" value="C:cilium"/>
    <property type="evidence" value="ECO:0007669"/>
    <property type="project" value="UniProtKB-SubCell"/>
</dbReference>
<evidence type="ECO:0000256" key="1">
    <source>
        <dbReference type="ARBA" id="ARBA00004114"/>
    </source>
</evidence>
<dbReference type="Ensembl" id="ENSHCOT00000020892.1">
    <property type="protein sequence ID" value="ENSHCOP00000013531.1"/>
    <property type="gene ID" value="ENSHCOG00000016703.1"/>
</dbReference>
<keyword evidence="8" id="KW-0221">Differentiation</keyword>
<keyword evidence="11 18" id="KW-0175">Coiled coil</keyword>
<proteinExistence type="inferred from homology"/>
<dbReference type="AlphaFoldDB" id="A0A3Q2Y7E9"/>
<dbReference type="InterPro" id="IPR026099">
    <property type="entry name" value="Odf2-rel"/>
</dbReference>
<keyword evidence="9" id="KW-0282">Flagellum</keyword>
<evidence type="ECO:0000256" key="8">
    <source>
        <dbReference type="ARBA" id="ARBA00022782"/>
    </source>
</evidence>
<evidence type="ECO:0000256" key="2">
    <source>
        <dbReference type="ARBA" id="ARBA00004230"/>
    </source>
</evidence>
<evidence type="ECO:0000256" key="13">
    <source>
        <dbReference type="ARBA" id="ARBA00023212"/>
    </source>
</evidence>
<evidence type="ECO:0000256" key="16">
    <source>
        <dbReference type="ARBA" id="ARBA00041830"/>
    </source>
</evidence>
<dbReference type="OMA" id="IRTPWIP"/>
<dbReference type="Proteomes" id="UP000264820">
    <property type="component" value="Unplaced"/>
</dbReference>
<dbReference type="GeneTree" id="ENSGT00530000063497"/>
<name>A0A3Q2Y7E9_HIPCM</name>
<dbReference type="CTD" id="792921"/>
<organism evidence="20 21">
    <name type="scientific">Hippocampus comes</name>
    <name type="common">Tiger tail seahorse</name>
    <dbReference type="NCBI Taxonomy" id="109280"/>
    <lineage>
        <taxon>Eukaryota</taxon>
        <taxon>Metazoa</taxon>
        <taxon>Chordata</taxon>
        <taxon>Craniata</taxon>
        <taxon>Vertebrata</taxon>
        <taxon>Euteleostomi</taxon>
        <taxon>Actinopterygii</taxon>
        <taxon>Neopterygii</taxon>
        <taxon>Teleostei</taxon>
        <taxon>Neoteleostei</taxon>
        <taxon>Acanthomorphata</taxon>
        <taxon>Syngnathiaria</taxon>
        <taxon>Syngnathiformes</taxon>
        <taxon>Syngnathoidei</taxon>
        <taxon>Syngnathidae</taxon>
        <taxon>Hippocampus</taxon>
    </lineage>
</organism>
<feature type="compositionally biased region" description="Basic and acidic residues" evidence="19">
    <location>
        <begin position="62"/>
        <end position="79"/>
    </location>
</feature>
<feature type="coiled-coil region" evidence="18">
    <location>
        <begin position="197"/>
        <end position="224"/>
    </location>
</feature>
<evidence type="ECO:0000256" key="6">
    <source>
        <dbReference type="ARBA" id="ARBA00022490"/>
    </source>
</evidence>
<keyword evidence="14" id="KW-0966">Cell projection</keyword>
<reference evidence="20" key="1">
    <citation type="submission" date="2025-08" db="UniProtKB">
        <authorList>
            <consortium name="Ensembl"/>
        </authorList>
    </citation>
    <scope>IDENTIFICATION</scope>
</reference>
<comment type="similarity">
    <text evidence="4">Belongs to the ODF2 family.</text>
</comment>
<evidence type="ECO:0000256" key="19">
    <source>
        <dbReference type="SAM" id="MobiDB-lite"/>
    </source>
</evidence>
<evidence type="ECO:0000256" key="3">
    <source>
        <dbReference type="ARBA" id="ARBA00004647"/>
    </source>
</evidence>
<feature type="compositionally biased region" description="Basic and acidic residues" evidence="19">
    <location>
        <begin position="35"/>
        <end position="47"/>
    </location>
</feature>
<keyword evidence="13" id="KW-0206">Cytoskeleton</keyword>
<evidence type="ECO:0000256" key="12">
    <source>
        <dbReference type="ARBA" id="ARBA00023069"/>
    </source>
</evidence>
<feature type="compositionally biased region" description="Basic and acidic residues" evidence="19">
    <location>
        <begin position="619"/>
        <end position="630"/>
    </location>
</feature>
<feature type="region of interest" description="Disordered" evidence="19">
    <location>
        <begin position="615"/>
        <end position="637"/>
    </location>
</feature>
<dbReference type="GO" id="GO:0005813">
    <property type="term" value="C:centrosome"/>
    <property type="evidence" value="ECO:0007669"/>
    <property type="project" value="TreeGrafter"/>
</dbReference>